<feature type="repeat" description="WD" evidence="3">
    <location>
        <begin position="490"/>
        <end position="524"/>
    </location>
</feature>
<dbReference type="Pfam" id="PF00400">
    <property type="entry name" value="WD40"/>
    <property type="match status" value="3"/>
</dbReference>
<keyword evidence="6" id="KW-1185">Reference proteome</keyword>
<dbReference type="PROSITE" id="PS50294">
    <property type="entry name" value="WD_REPEATS_REGION"/>
    <property type="match status" value="1"/>
</dbReference>
<dbReference type="Proteomes" id="UP000039046">
    <property type="component" value="Unassembled WGS sequence"/>
</dbReference>
<protein>
    <submittedName>
        <fullName evidence="5">Putative WD repeat protein</fullName>
    </submittedName>
</protein>
<feature type="repeat" description="WD" evidence="3">
    <location>
        <begin position="378"/>
        <end position="420"/>
    </location>
</feature>
<feature type="compositionally biased region" description="Polar residues" evidence="4">
    <location>
        <begin position="53"/>
        <end position="71"/>
    </location>
</feature>
<dbReference type="AlphaFoldDB" id="A0A0A1T248"/>
<feature type="region of interest" description="Disordered" evidence="4">
    <location>
        <begin position="1"/>
        <end position="98"/>
    </location>
</feature>
<evidence type="ECO:0000313" key="6">
    <source>
        <dbReference type="Proteomes" id="UP000039046"/>
    </source>
</evidence>
<feature type="region of interest" description="Disordered" evidence="4">
    <location>
        <begin position="167"/>
        <end position="188"/>
    </location>
</feature>
<dbReference type="SUPFAM" id="SSF50978">
    <property type="entry name" value="WD40 repeat-like"/>
    <property type="match status" value="1"/>
</dbReference>
<dbReference type="InterPro" id="IPR019775">
    <property type="entry name" value="WD40_repeat_CS"/>
</dbReference>
<dbReference type="STRING" id="1531966.A0A0A1T248"/>
<dbReference type="PROSITE" id="PS00678">
    <property type="entry name" value="WD_REPEATS_1"/>
    <property type="match status" value="2"/>
</dbReference>
<dbReference type="HOGENOM" id="CLU_013694_3_0_1"/>
<feature type="compositionally biased region" description="Polar residues" evidence="4">
    <location>
        <begin position="171"/>
        <end position="188"/>
    </location>
</feature>
<name>A0A0A1T248_9HYPO</name>
<dbReference type="InterPro" id="IPR036322">
    <property type="entry name" value="WD40_repeat_dom_sf"/>
</dbReference>
<evidence type="ECO:0000256" key="1">
    <source>
        <dbReference type="ARBA" id="ARBA00022574"/>
    </source>
</evidence>
<keyword evidence="1 3" id="KW-0853">WD repeat</keyword>
<dbReference type="FunFam" id="2.130.10.10:FF:000561">
    <property type="entry name" value="Putative WD repeat protein"/>
    <property type="match status" value="1"/>
</dbReference>
<dbReference type="InterPro" id="IPR015943">
    <property type="entry name" value="WD40/YVTN_repeat-like_dom_sf"/>
</dbReference>
<sequence length="588" mass="63058">MSQSQQPRPSGGAGQYGGPQDELHMSGVSPHSQMSPRDYPPQIKLDTVPSAPLSGTSSVPNVLTPGGSSSRGPHMPPNSAGPIPGVHGMQDYQAQGKSPMNMTHNYSRSSPAANYDAPQTAYHAYTPTTPGGSGSQFGSPSDMLKYGAPGSQRNISNTPLGLADIRPRADSSMSDSPGASGIDMSNSQPGPSNYMAPWAIYAFDWCKWRPQNNGAGKIAVGSYLEDGHNFIQILDSNVVPTPQDVYTPGTSKYSLEFTKIAEATHSYPVTRLLWEPPSSQKQSTDLLATSGDHLRLWSLPTETAPPTPGSTITRSGREATTTKLTPLALLSNSKTPDHTAPLTSLDWNTVSPSLIITSSIDTTCTIWDIPSLTAKTQLIAHDKEVYDVRFCANSVDVFVSCGQDGSVRMFDLRSLEHSTIIYEPTSKDDRVDGPGRVSPTTAQQTMSSAPPLLRLATSPHDTHLLATFAQDSNIIRVLDVRQPGQALIELRGHTGAINCLEWSPLRRGTLASGGDDCQVLIWDLLNSTPAPPVNGGSQQDNYRHPVASWECEYEVGNLGWAPHLMAGQDYGEWLGVSAGRGIWGARVM</sequence>
<evidence type="ECO:0000256" key="2">
    <source>
        <dbReference type="ARBA" id="ARBA00022737"/>
    </source>
</evidence>
<dbReference type="Gene3D" id="2.130.10.10">
    <property type="entry name" value="YVTN repeat-like/Quinoprotein amine dehydrogenase"/>
    <property type="match status" value="1"/>
</dbReference>
<gene>
    <name evidence="5" type="ORF">VHEMI04761</name>
</gene>
<reference evidence="5 6" key="1">
    <citation type="journal article" date="2015" name="Genome Announc.">
        <title>Draft Genome Sequence and Gene Annotation of the Entomopathogenic Fungus Verticillium hemipterigenum.</title>
        <authorList>
            <person name="Horn F."/>
            <person name="Habel A."/>
            <person name="Scharf D.H."/>
            <person name="Dworschak J."/>
            <person name="Brakhage A.A."/>
            <person name="Guthke R."/>
            <person name="Hertweck C."/>
            <person name="Linde J."/>
        </authorList>
    </citation>
    <scope>NUCLEOTIDE SEQUENCE [LARGE SCALE GENOMIC DNA]</scope>
</reference>
<keyword evidence="2" id="KW-0677">Repeat</keyword>
<dbReference type="InterPro" id="IPR045159">
    <property type="entry name" value="DCAF7-like"/>
</dbReference>
<organism evidence="5 6">
    <name type="scientific">[Torrubiella] hemipterigena</name>
    <dbReference type="NCBI Taxonomy" id="1531966"/>
    <lineage>
        <taxon>Eukaryota</taxon>
        <taxon>Fungi</taxon>
        <taxon>Dikarya</taxon>
        <taxon>Ascomycota</taxon>
        <taxon>Pezizomycotina</taxon>
        <taxon>Sordariomycetes</taxon>
        <taxon>Hypocreomycetidae</taxon>
        <taxon>Hypocreales</taxon>
        <taxon>Clavicipitaceae</taxon>
        <taxon>Clavicipitaceae incertae sedis</taxon>
        <taxon>'Torrubiella' clade</taxon>
    </lineage>
</organism>
<feature type="compositionally biased region" description="Polar residues" evidence="4">
    <location>
        <begin position="438"/>
        <end position="448"/>
    </location>
</feature>
<dbReference type="InterPro" id="IPR001680">
    <property type="entry name" value="WD40_rpt"/>
</dbReference>
<proteinExistence type="predicted"/>
<dbReference type="OrthoDB" id="1284551at2759"/>
<dbReference type="SMART" id="SM00320">
    <property type="entry name" value="WD40"/>
    <property type="match status" value="4"/>
</dbReference>
<dbReference type="PANTHER" id="PTHR19919">
    <property type="entry name" value="WD REPEAT CONTAINING PROTEIN"/>
    <property type="match status" value="1"/>
</dbReference>
<dbReference type="PROSITE" id="PS50082">
    <property type="entry name" value="WD_REPEATS_2"/>
    <property type="match status" value="3"/>
</dbReference>
<evidence type="ECO:0000313" key="5">
    <source>
        <dbReference type="EMBL" id="CEJ88587.1"/>
    </source>
</evidence>
<accession>A0A0A1T248</accession>
<feature type="region of interest" description="Disordered" evidence="4">
    <location>
        <begin position="425"/>
        <end position="448"/>
    </location>
</feature>
<dbReference type="EMBL" id="CDHN01000002">
    <property type="protein sequence ID" value="CEJ88587.1"/>
    <property type="molecule type" value="Genomic_DNA"/>
</dbReference>
<evidence type="ECO:0000256" key="4">
    <source>
        <dbReference type="SAM" id="MobiDB-lite"/>
    </source>
</evidence>
<feature type="repeat" description="WD" evidence="3">
    <location>
        <begin position="335"/>
        <end position="377"/>
    </location>
</feature>
<evidence type="ECO:0000256" key="3">
    <source>
        <dbReference type="PROSITE-ProRule" id="PRU00221"/>
    </source>
</evidence>
<feature type="region of interest" description="Disordered" evidence="4">
    <location>
        <begin position="299"/>
        <end position="318"/>
    </location>
</feature>